<accession>A0ABD5S490</accession>
<name>A0ABD5S490_9EURY</name>
<sequence length="38" mass="4054">MSKLTPADLERYVFSRTGAPNDDLLVGPGYGEDAAAVR</sequence>
<feature type="non-terminal residue" evidence="1">
    <location>
        <position position="38"/>
    </location>
</feature>
<reference evidence="1 2" key="1">
    <citation type="journal article" date="2019" name="Int. J. Syst. Evol. Microbiol.">
        <title>The Global Catalogue of Microorganisms (GCM) 10K type strain sequencing project: providing services to taxonomists for standard genome sequencing and annotation.</title>
        <authorList>
            <consortium name="The Broad Institute Genomics Platform"/>
            <consortium name="The Broad Institute Genome Sequencing Center for Infectious Disease"/>
            <person name="Wu L."/>
            <person name="Ma J."/>
        </authorList>
    </citation>
    <scope>NUCLEOTIDE SEQUENCE [LARGE SCALE GENOMIC DNA]</scope>
    <source>
        <strain evidence="1 2">NBRC 111368</strain>
    </source>
</reference>
<dbReference type="Proteomes" id="UP001596328">
    <property type="component" value="Unassembled WGS sequence"/>
</dbReference>
<dbReference type="EMBL" id="JBHSWU010001065">
    <property type="protein sequence ID" value="MFC6726364.1"/>
    <property type="molecule type" value="Genomic_DNA"/>
</dbReference>
<dbReference type="AlphaFoldDB" id="A0ABD5S490"/>
<organism evidence="1 2">
    <name type="scientific">Halobium palmae</name>
    <dbReference type="NCBI Taxonomy" id="1776492"/>
    <lineage>
        <taxon>Archaea</taxon>
        <taxon>Methanobacteriati</taxon>
        <taxon>Methanobacteriota</taxon>
        <taxon>Stenosarchaea group</taxon>
        <taxon>Halobacteria</taxon>
        <taxon>Halobacteriales</taxon>
        <taxon>Haloferacaceae</taxon>
        <taxon>Halobium</taxon>
    </lineage>
</organism>
<keyword evidence="2" id="KW-1185">Reference proteome</keyword>
<gene>
    <name evidence="1" type="ORF">ACFQE1_18750</name>
</gene>
<protein>
    <submittedName>
        <fullName evidence="1">Hydrogenase expression protein</fullName>
    </submittedName>
</protein>
<comment type="caution">
    <text evidence="1">The sequence shown here is derived from an EMBL/GenBank/DDBJ whole genome shotgun (WGS) entry which is preliminary data.</text>
</comment>
<evidence type="ECO:0000313" key="2">
    <source>
        <dbReference type="Proteomes" id="UP001596328"/>
    </source>
</evidence>
<evidence type="ECO:0000313" key="1">
    <source>
        <dbReference type="EMBL" id="MFC6726364.1"/>
    </source>
</evidence>
<proteinExistence type="predicted"/>